<dbReference type="InterPro" id="IPR036322">
    <property type="entry name" value="WD40_repeat_dom_sf"/>
</dbReference>
<dbReference type="EMBL" id="CAJGYO010000112">
    <property type="protein sequence ID" value="CAD6341045.1"/>
    <property type="molecule type" value="Genomic_DNA"/>
</dbReference>
<dbReference type="SMART" id="SM00320">
    <property type="entry name" value="WD40"/>
    <property type="match status" value="11"/>
</dbReference>
<dbReference type="SUPFAM" id="SSF101908">
    <property type="entry name" value="Putative isomerase YbhE"/>
    <property type="match status" value="1"/>
</dbReference>
<dbReference type="SUPFAM" id="SSF50978">
    <property type="entry name" value="WD40 repeat-like"/>
    <property type="match status" value="1"/>
</dbReference>
<evidence type="ECO:0000256" key="6">
    <source>
        <dbReference type="SAM" id="MobiDB-lite"/>
    </source>
</evidence>
<feature type="repeat" description="WD" evidence="5">
    <location>
        <begin position="153"/>
        <end position="196"/>
    </location>
</feature>
<dbReference type="Pfam" id="PF00400">
    <property type="entry name" value="WD40"/>
    <property type="match status" value="10"/>
</dbReference>
<dbReference type="InterPro" id="IPR001680">
    <property type="entry name" value="WD40_rpt"/>
</dbReference>
<comment type="subcellular location">
    <subcellularLocation>
        <location evidence="1">Nucleus</location>
        <location evidence="1">Nucleolus</location>
    </subcellularLocation>
</comment>
<feature type="repeat" description="WD" evidence="5">
    <location>
        <begin position="111"/>
        <end position="145"/>
    </location>
</feature>
<dbReference type="CDD" id="cd00200">
    <property type="entry name" value="WD40"/>
    <property type="match status" value="2"/>
</dbReference>
<name>A0A811SFT5_9POAL</name>
<dbReference type="InterPro" id="IPR015943">
    <property type="entry name" value="WD40/YVTN_repeat-like_dom_sf"/>
</dbReference>
<keyword evidence="9" id="KW-1185">Reference proteome</keyword>
<evidence type="ECO:0000256" key="4">
    <source>
        <dbReference type="ARBA" id="ARBA00023242"/>
    </source>
</evidence>
<sequence length="854" mass="93904">MASTHVLKKNYRCDRSLQQFYTGGPFAVGLAPGGDGDGGAEAETFLACACGGEVRVVSAADASAIGEPIDGDSEAITALALSPDSRLIFAAGHSRLIRVWDLASRTCIRSWKGHDGPIMAMACHASGGLLATAGADKKVCVWDVDGGFCTHFLRGHTGVVTTIMFHKDPKRLLLFSGSEDGTVRVWNLETKKCVAVLKEHFSAVTSLTLSDDGQTLLSAGRDKIVTAWDIRKYSSKKTIPTYEMIEAVSFIGSGSELLACLGIELANIKEKAAGYFLTVGERGVVRIWCLESSLCVFEQQTSDVTVNSENEETRRGFTSAVMLPNDQRLLCVTADQQFLFYCPKRTDDGTFELSLYRRLIGYNDEILDLKFVGEDEQYLAVATNLEQLFALTPVSLLPGKTLVVTGSKDNTVRLWDAERKSCIGIGKGHLGAVGSVAFSKKTKNFFYYLFVSDRTIKVWTWDNTLSDAEDEVPLKAKAVVAAHDKDINSLAISPNDGLVCSGSEDRTACIWKLPNLVSSIVLKGHKRGIWSVEFSPVEQCVMTSSGDRTIKIWSVADGSCLKTFEGHTSSVLRASFLSRGTQVVSCGSDGLVKLWTIKTNECIATYDKHDGKVWALAVGMKTEMVATGGTDSVLNLWHDCTMEDKQEDFRKKEEEVLRGQELENAVSDSDYAKAIQLAFELRRPHRLLDLFSQLARRADAEDPIEKALLGLPKDGLRVLLEYVREWNTKPKFCHVAQFVLFQIKGISELLEGLIPYSQRHFSRVDRLVRSTFLLDYTLMRMSVVDPDVDAGTIKDEMNGSSVENGELAEPRPASPVPEKSSKKRKSRKSSKRARQEKKVKVASSGHSNDVSVEA</sequence>
<dbReference type="OrthoDB" id="5414888at2759"/>
<dbReference type="PANTHER" id="PTHR19854">
    <property type="entry name" value="TRANSDUCIN BETA-LIKE 3"/>
    <property type="match status" value="1"/>
</dbReference>
<comment type="caution">
    <text evidence="8">The sequence shown here is derived from an EMBL/GenBank/DDBJ whole genome shotgun (WGS) entry which is preliminary data.</text>
</comment>
<evidence type="ECO:0000313" key="8">
    <source>
        <dbReference type="EMBL" id="CAD6341045.1"/>
    </source>
</evidence>
<feature type="repeat" description="WD" evidence="5">
    <location>
        <begin position="522"/>
        <end position="563"/>
    </location>
</feature>
<evidence type="ECO:0000256" key="3">
    <source>
        <dbReference type="ARBA" id="ARBA00022737"/>
    </source>
</evidence>
<dbReference type="InterPro" id="IPR020472">
    <property type="entry name" value="WD40_PAC1"/>
</dbReference>
<keyword evidence="3" id="KW-0677">Repeat</keyword>
<dbReference type="GO" id="GO:0000472">
    <property type="term" value="P:endonucleolytic cleavage to generate mature 5'-end of SSU-rRNA from (SSU-rRNA, 5.8S rRNA, LSU-rRNA)"/>
    <property type="evidence" value="ECO:0007669"/>
    <property type="project" value="TreeGrafter"/>
</dbReference>
<feature type="repeat" description="WD" evidence="5">
    <location>
        <begin position="606"/>
        <end position="637"/>
    </location>
</feature>
<dbReference type="GO" id="GO:0000480">
    <property type="term" value="P:endonucleolytic cleavage in 5'-ETS of tricistronic rRNA transcript (SSU-rRNA, 5.8S rRNA, LSU-rRNA)"/>
    <property type="evidence" value="ECO:0007669"/>
    <property type="project" value="TreeGrafter"/>
</dbReference>
<dbReference type="PROSITE" id="PS50082">
    <property type="entry name" value="WD_REPEATS_2"/>
    <property type="match status" value="9"/>
</dbReference>
<protein>
    <recommendedName>
        <fullName evidence="7">U3 small nucleolar RNA-associated protein 13 C-terminal domain-containing protein</fullName>
    </recommendedName>
</protein>
<dbReference type="AlphaFoldDB" id="A0A811SFT5"/>
<feature type="domain" description="U3 small nucleolar RNA-associated protein 13 C-terminal" evidence="7">
    <location>
        <begin position="660"/>
        <end position="781"/>
    </location>
</feature>
<feature type="compositionally biased region" description="Polar residues" evidence="6">
    <location>
        <begin position="844"/>
        <end position="854"/>
    </location>
</feature>
<dbReference type="PRINTS" id="PR00320">
    <property type="entry name" value="GPROTEINBRPT"/>
</dbReference>
<gene>
    <name evidence="8" type="ORF">NCGR_LOCUS65143</name>
</gene>
<keyword evidence="4" id="KW-0539">Nucleus</keyword>
<dbReference type="InterPro" id="IPR019775">
    <property type="entry name" value="WD40_repeat_CS"/>
</dbReference>
<keyword evidence="2 5" id="KW-0853">WD repeat</keyword>
<dbReference type="GO" id="GO:0034511">
    <property type="term" value="F:U3 snoRNA binding"/>
    <property type="evidence" value="ECO:0007669"/>
    <property type="project" value="TreeGrafter"/>
</dbReference>
<evidence type="ECO:0000256" key="5">
    <source>
        <dbReference type="PROSITE-ProRule" id="PRU00221"/>
    </source>
</evidence>
<dbReference type="FunFam" id="2.130.10.10:FF:000797">
    <property type="entry name" value="Transducin family protein / WD-40 repeat family protein"/>
    <property type="match status" value="1"/>
</dbReference>
<dbReference type="Proteomes" id="UP000604825">
    <property type="component" value="Unassembled WGS sequence"/>
</dbReference>
<evidence type="ECO:0000256" key="1">
    <source>
        <dbReference type="ARBA" id="ARBA00004604"/>
    </source>
</evidence>
<dbReference type="Pfam" id="PF08625">
    <property type="entry name" value="Utp13"/>
    <property type="match status" value="1"/>
</dbReference>
<dbReference type="GO" id="GO:0032040">
    <property type="term" value="C:small-subunit processome"/>
    <property type="evidence" value="ECO:0007669"/>
    <property type="project" value="InterPro"/>
</dbReference>
<evidence type="ECO:0000256" key="2">
    <source>
        <dbReference type="ARBA" id="ARBA00022574"/>
    </source>
</evidence>
<feature type="compositionally biased region" description="Basic residues" evidence="6">
    <location>
        <begin position="821"/>
        <end position="837"/>
    </location>
</feature>
<feature type="region of interest" description="Disordered" evidence="6">
    <location>
        <begin position="790"/>
        <end position="854"/>
    </location>
</feature>
<organism evidence="8 9">
    <name type="scientific">Miscanthus lutarioriparius</name>
    <dbReference type="NCBI Taxonomy" id="422564"/>
    <lineage>
        <taxon>Eukaryota</taxon>
        <taxon>Viridiplantae</taxon>
        <taxon>Streptophyta</taxon>
        <taxon>Embryophyta</taxon>
        <taxon>Tracheophyta</taxon>
        <taxon>Spermatophyta</taxon>
        <taxon>Magnoliopsida</taxon>
        <taxon>Liliopsida</taxon>
        <taxon>Poales</taxon>
        <taxon>Poaceae</taxon>
        <taxon>PACMAD clade</taxon>
        <taxon>Panicoideae</taxon>
        <taxon>Andropogonodae</taxon>
        <taxon>Andropogoneae</taxon>
        <taxon>Saccharinae</taxon>
        <taxon>Miscanthus</taxon>
    </lineage>
</organism>
<proteinExistence type="predicted"/>
<feature type="repeat" description="WD" evidence="5">
    <location>
        <begin position="564"/>
        <end position="605"/>
    </location>
</feature>
<dbReference type="Gene3D" id="2.130.10.10">
    <property type="entry name" value="YVTN repeat-like/Quinoprotein amine dehydrogenase"/>
    <property type="match status" value="4"/>
</dbReference>
<dbReference type="PANTHER" id="PTHR19854:SF15">
    <property type="entry name" value="TRANSDUCIN BETA-LIKE PROTEIN 3"/>
    <property type="match status" value="1"/>
</dbReference>
<dbReference type="GO" id="GO:0030686">
    <property type="term" value="C:90S preribosome"/>
    <property type="evidence" value="ECO:0007669"/>
    <property type="project" value="TreeGrafter"/>
</dbReference>
<feature type="repeat" description="WD" evidence="5">
    <location>
        <begin position="197"/>
        <end position="238"/>
    </location>
</feature>
<dbReference type="PROSITE" id="PS50294">
    <property type="entry name" value="WD_REPEATS_REGION"/>
    <property type="match status" value="7"/>
</dbReference>
<accession>A0A811SFT5</accession>
<evidence type="ECO:0000259" key="7">
    <source>
        <dbReference type="Pfam" id="PF08625"/>
    </source>
</evidence>
<dbReference type="FunFam" id="2.130.10.10:FF:001128">
    <property type="entry name" value="Transducin family protein / WD-40 repeat family protein"/>
    <property type="match status" value="1"/>
</dbReference>
<evidence type="ECO:0000313" key="9">
    <source>
        <dbReference type="Proteomes" id="UP000604825"/>
    </source>
</evidence>
<dbReference type="PROSITE" id="PS00678">
    <property type="entry name" value="WD_REPEATS_1"/>
    <property type="match status" value="3"/>
</dbReference>
<dbReference type="InterPro" id="IPR013934">
    <property type="entry name" value="Utp13_C"/>
</dbReference>
<feature type="repeat" description="WD" evidence="5">
    <location>
        <begin position="69"/>
        <end position="110"/>
    </location>
</feature>
<feature type="repeat" description="WD" evidence="5">
    <location>
        <begin position="480"/>
        <end position="513"/>
    </location>
</feature>
<reference evidence="8" key="1">
    <citation type="submission" date="2020-10" db="EMBL/GenBank/DDBJ databases">
        <authorList>
            <person name="Han B."/>
            <person name="Lu T."/>
            <person name="Zhao Q."/>
            <person name="Huang X."/>
            <person name="Zhao Y."/>
        </authorList>
    </citation>
    <scope>NUCLEOTIDE SEQUENCE</scope>
</reference>
<feature type="repeat" description="WD" evidence="5">
    <location>
        <begin position="394"/>
        <end position="425"/>
    </location>
</feature>